<evidence type="ECO:0000256" key="4">
    <source>
        <dbReference type="ARBA" id="ARBA00022807"/>
    </source>
</evidence>
<dbReference type="InterPro" id="IPR005074">
    <property type="entry name" value="Peptidase_C39"/>
</dbReference>
<dbReference type="Pfam" id="PF03412">
    <property type="entry name" value="Peptidase_C39"/>
    <property type="match status" value="1"/>
</dbReference>
<dbReference type="InterPro" id="IPR039421">
    <property type="entry name" value="Type_1_exporter"/>
</dbReference>
<evidence type="ECO:0000256" key="5">
    <source>
        <dbReference type="ARBA" id="ARBA00022840"/>
    </source>
</evidence>
<dbReference type="InterPro" id="IPR011527">
    <property type="entry name" value="ABC1_TM_dom"/>
</dbReference>
<evidence type="ECO:0000256" key="3">
    <source>
        <dbReference type="ARBA" id="ARBA00022741"/>
    </source>
</evidence>
<feature type="transmembrane region" description="Helical" evidence="10">
    <location>
        <begin position="279"/>
        <end position="299"/>
    </location>
</feature>
<dbReference type="SMART" id="SM00382">
    <property type="entry name" value="AAA"/>
    <property type="match status" value="1"/>
</dbReference>
<dbReference type="NCBIfam" id="TIGR03796">
    <property type="entry name" value="NHLM_micro_ABC1"/>
    <property type="match status" value="1"/>
</dbReference>
<evidence type="ECO:0000256" key="9">
    <source>
        <dbReference type="ARBA" id="ARBA00043264"/>
    </source>
</evidence>
<keyword evidence="6" id="KW-0813">Transport</keyword>
<comment type="subcellular location">
    <subcellularLocation>
        <location evidence="1">Cell membrane</location>
        <topology evidence="1">Multi-pass membrane protein</topology>
    </subcellularLocation>
</comment>
<feature type="transmembrane region" description="Helical" evidence="10">
    <location>
        <begin position="305"/>
        <end position="326"/>
    </location>
</feature>
<organism evidence="14 15">
    <name type="scientific">Selenomonas sputigena</name>
    <dbReference type="NCBI Taxonomy" id="69823"/>
    <lineage>
        <taxon>Bacteria</taxon>
        <taxon>Bacillati</taxon>
        <taxon>Bacillota</taxon>
        <taxon>Negativicutes</taxon>
        <taxon>Selenomonadales</taxon>
        <taxon>Selenomonadaceae</taxon>
        <taxon>Selenomonas</taxon>
    </lineage>
</organism>
<dbReference type="Gene3D" id="1.20.1560.10">
    <property type="entry name" value="ABC transporter type 1, transmembrane domain"/>
    <property type="match status" value="1"/>
</dbReference>
<dbReference type="InterPro" id="IPR003593">
    <property type="entry name" value="AAA+_ATPase"/>
</dbReference>
<evidence type="ECO:0000313" key="14">
    <source>
        <dbReference type="EMBL" id="MEX5284143.1"/>
    </source>
</evidence>
<feature type="domain" description="ABC transmembrane type-1" evidence="12">
    <location>
        <begin position="175"/>
        <end position="446"/>
    </location>
</feature>
<protein>
    <submittedName>
        <fullName evidence="14">NHLP family bacteriocin export ABC transporter peptidase/permease/ATPase subunit</fullName>
    </submittedName>
</protein>
<dbReference type="SUPFAM" id="SSF52540">
    <property type="entry name" value="P-loop containing nucleoside triphosphate hydrolases"/>
    <property type="match status" value="1"/>
</dbReference>
<accession>A0ABV3X3P9</accession>
<dbReference type="Gene3D" id="3.40.50.300">
    <property type="entry name" value="P-loop containing nucleotide triphosphate hydrolases"/>
    <property type="match status" value="1"/>
</dbReference>
<keyword evidence="2 10" id="KW-0812">Transmembrane</keyword>
<dbReference type="InterPro" id="IPR036640">
    <property type="entry name" value="ABC1_TM_sf"/>
</dbReference>
<keyword evidence="9" id="KW-0080">Bacteriocin transport</keyword>
<sequence length="717" mass="79229">MGRARVRTPIVLQMEAVECGAASLGIILGYYRKFLPLEQLRELCNVNRNGSNAVNVLDAAERLGLEGAGYTYSAKEAAQQQPPFILHWGFAHFLVFEGYDEKKEEVYLNDPAVGHRTVSWEEFEGMFTGIALILRPGKDFAPSGKRDGVWKELAVNLLKDRRAVLFLLGVEISLALVNLALPVVSQVFFDDVVSYKHREWLFDVLLALGLGLVLRSTLVFLRSSCLLRWQGEMTVRESAAFFFHVLHLPTSFFQTRSPGEIAARVQLHETIAAFVTGKLATAVLDVFLAAFYLWLLWLYSPKLTMIGAAFTAVNLSVAYMSCRWLLEQQMKLQQEAGRMYGVCVAGLMGLETLKANGNEDDFFAQWANANAGYLSMVQEQEYYSQYISFVPALLAGLNTALIMAVGGFSIMDGLMSIGIFIAFQSLMGSFQEPVGNIVNMSQGIQLAQSQMMKVRDVWRYPAPEDKEFVPGALAAGAAKLSGRLELKEVNFGYAHGERPLIKRLNLVLEPGHRVAIVGRSGSGKSTLARLVAGLYEPWSGEILFDGIPAREVPPDVKAQSVAVVEQEIFLLEGTIAENIALFNPMVSRQDIVQAAKDAMIDEDISRRASGYDAPVAEGGCNFSGGQKQRLEIARALASNPSLLVLDEATSALDPVTEREIMKNIRRRGCACFIVAHRLSTIRDCDEIIVLKKGRVVQRGTHEELLESGGYYSQLVQE</sequence>
<dbReference type="Proteomes" id="UP001559623">
    <property type="component" value="Unassembled WGS sequence"/>
</dbReference>
<comment type="caution">
    <text evidence="14">The sequence shown here is derived from an EMBL/GenBank/DDBJ whole genome shotgun (WGS) entry which is preliminary data.</text>
</comment>
<evidence type="ECO:0000256" key="10">
    <source>
        <dbReference type="SAM" id="Phobius"/>
    </source>
</evidence>
<dbReference type="InterPro" id="IPR017871">
    <property type="entry name" value="ABC_transporter-like_CS"/>
</dbReference>
<evidence type="ECO:0000256" key="7">
    <source>
        <dbReference type="ARBA" id="ARBA00022989"/>
    </source>
</evidence>
<feature type="transmembrane region" description="Helical" evidence="10">
    <location>
        <begin position="200"/>
        <end position="221"/>
    </location>
</feature>
<dbReference type="RefSeq" id="WP_368845875.1">
    <property type="nucleotide sequence ID" value="NZ_CP194411.1"/>
</dbReference>
<evidence type="ECO:0000259" key="12">
    <source>
        <dbReference type="PROSITE" id="PS50929"/>
    </source>
</evidence>
<keyword evidence="4" id="KW-0645">Protease</keyword>
<dbReference type="Pfam" id="PF00005">
    <property type="entry name" value="ABC_tran"/>
    <property type="match status" value="1"/>
</dbReference>
<evidence type="ECO:0000256" key="6">
    <source>
        <dbReference type="ARBA" id="ARBA00022927"/>
    </source>
</evidence>
<gene>
    <name evidence="14" type="ORF">QCO44_00575</name>
</gene>
<feature type="domain" description="ABC transporter" evidence="11">
    <location>
        <begin position="484"/>
        <end position="717"/>
    </location>
</feature>
<evidence type="ECO:0000259" key="13">
    <source>
        <dbReference type="PROSITE" id="PS50990"/>
    </source>
</evidence>
<reference evidence="14 15" key="1">
    <citation type="submission" date="2023-04" db="EMBL/GenBank/DDBJ databases">
        <title>Genome Sequence of Selenomonas sputigena ATCC 33150.</title>
        <authorList>
            <person name="Miller D.P."/>
            <person name="Anvari S."/>
            <person name="Polson S.W."/>
            <person name="Macdonald M."/>
            <person name="Mcdowell J.V."/>
        </authorList>
    </citation>
    <scope>NUCLEOTIDE SEQUENCE [LARGE SCALE GENOMIC DNA]</scope>
    <source>
        <strain evidence="14 15">ATCC 33150</strain>
    </source>
</reference>
<keyword evidence="4" id="KW-0788">Thiol protease</keyword>
<proteinExistence type="predicted"/>
<dbReference type="PROSITE" id="PS50893">
    <property type="entry name" value="ABC_TRANSPORTER_2"/>
    <property type="match status" value="1"/>
</dbReference>
<dbReference type="PROSITE" id="PS50929">
    <property type="entry name" value="ABC_TM1F"/>
    <property type="match status" value="1"/>
</dbReference>
<dbReference type="PANTHER" id="PTHR24221">
    <property type="entry name" value="ATP-BINDING CASSETTE SUB-FAMILY B"/>
    <property type="match status" value="1"/>
</dbReference>
<keyword evidence="4" id="KW-0378">Hydrolase</keyword>
<dbReference type="PANTHER" id="PTHR24221:SF654">
    <property type="entry name" value="ATP-BINDING CASSETTE SUB-FAMILY B MEMBER 6"/>
    <property type="match status" value="1"/>
</dbReference>
<feature type="transmembrane region" description="Helical" evidence="10">
    <location>
        <begin position="386"/>
        <end position="408"/>
    </location>
</feature>
<keyword evidence="8 10" id="KW-0472">Membrane</keyword>
<keyword evidence="3" id="KW-0547">Nucleotide-binding</keyword>
<feature type="domain" description="Peptidase C39" evidence="13">
    <location>
        <begin position="13"/>
        <end position="134"/>
    </location>
</feature>
<evidence type="ECO:0000256" key="8">
    <source>
        <dbReference type="ARBA" id="ARBA00023136"/>
    </source>
</evidence>
<dbReference type="Pfam" id="PF00664">
    <property type="entry name" value="ABC_membrane"/>
    <property type="match status" value="1"/>
</dbReference>
<dbReference type="InterPro" id="IPR027417">
    <property type="entry name" value="P-loop_NTPase"/>
</dbReference>
<dbReference type="SUPFAM" id="SSF90123">
    <property type="entry name" value="ABC transporter transmembrane region"/>
    <property type="match status" value="1"/>
</dbReference>
<dbReference type="InterPro" id="IPR003439">
    <property type="entry name" value="ABC_transporter-like_ATP-bd"/>
</dbReference>
<evidence type="ECO:0000256" key="1">
    <source>
        <dbReference type="ARBA" id="ARBA00004651"/>
    </source>
</evidence>
<evidence type="ECO:0000313" key="15">
    <source>
        <dbReference type="Proteomes" id="UP001559623"/>
    </source>
</evidence>
<keyword evidence="15" id="KW-1185">Reference proteome</keyword>
<keyword evidence="7 10" id="KW-1133">Transmembrane helix</keyword>
<feature type="transmembrane region" description="Helical" evidence="10">
    <location>
        <begin position="163"/>
        <end position="188"/>
    </location>
</feature>
<keyword evidence="6" id="KW-0653">Protein transport</keyword>
<keyword evidence="5" id="KW-0067">ATP-binding</keyword>
<name>A0ABV3X3P9_9FIRM</name>
<dbReference type="EMBL" id="JARVLH010000001">
    <property type="protein sequence ID" value="MEX5284143.1"/>
    <property type="molecule type" value="Genomic_DNA"/>
</dbReference>
<evidence type="ECO:0000256" key="2">
    <source>
        <dbReference type="ARBA" id="ARBA00022692"/>
    </source>
</evidence>
<dbReference type="PROSITE" id="PS00211">
    <property type="entry name" value="ABC_TRANSPORTER_1"/>
    <property type="match status" value="1"/>
</dbReference>
<dbReference type="Gene3D" id="3.90.70.10">
    <property type="entry name" value="Cysteine proteinases"/>
    <property type="match status" value="1"/>
</dbReference>
<dbReference type="InterPro" id="IPR022514">
    <property type="entry name" value="NHPM_micro_ABC1"/>
</dbReference>
<dbReference type="PROSITE" id="PS50990">
    <property type="entry name" value="PEPTIDASE_C39"/>
    <property type="match status" value="1"/>
</dbReference>
<evidence type="ECO:0000259" key="11">
    <source>
        <dbReference type="PROSITE" id="PS50893"/>
    </source>
</evidence>